<feature type="compositionally biased region" description="Basic residues" evidence="1">
    <location>
        <begin position="943"/>
        <end position="956"/>
    </location>
</feature>
<dbReference type="GO" id="GO:0009507">
    <property type="term" value="C:chloroplast"/>
    <property type="evidence" value="ECO:0007669"/>
    <property type="project" value="GOC"/>
</dbReference>
<evidence type="ECO:0000313" key="2">
    <source>
        <dbReference type="EMBL" id="EFJ49580.1"/>
    </source>
</evidence>
<accession>D8TT22</accession>
<gene>
    <name evidence="2" type="ORF">VOLCADRAFT_89938</name>
</gene>
<feature type="compositionally biased region" description="Basic residues" evidence="1">
    <location>
        <begin position="1"/>
        <end position="14"/>
    </location>
</feature>
<feature type="region of interest" description="Disordered" evidence="1">
    <location>
        <begin position="64"/>
        <end position="85"/>
    </location>
</feature>
<keyword evidence="3" id="KW-1185">Reference proteome</keyword>
<dbReference type="PANTHER" id="PTHR21228:SF40">
    <property type="entry name" value="LD45607P"/>
    <property type="match status" value="1"/>
</dbReference>
<name>D8TT22_VOLCA</name>
<dbReference type="RefSeq" id="XP_002949561.1">
    <property type="nucleotide sequence ID" value="XM_002949515.1"/>
</dbReference>
<sequence length="956" mass="103962">MRTLGRHLSRRSRPHFPQACPFSHYRGRRRGLAILAGAPPLPSVSSGVDNPPRRARQVQLVWNASSQQPSRPSVPSHHQDTQAGALQQSLQLPRSQHLQQYRNTDPRVIFLQRLEHAVVAHLPHFEGRQLANTLWAMAKLGHRPSEKWLEVMLTRASSQLHTFNPQHLANTLYALMLLRYMPPPAWLEDFYSAVGRRLHGFGPGELSHLCYAAGKLGLQPGRELLGGVLHHSLMHMQAYGVRELALLAYGVVHMGARLHADWLRVYRKRVTGLVIESGALPARFLERLAEQLGQQQQLDLAELARAQLKMRQQQLSQQQYPPGQHQQYHIHHTTSEQHHEQQHQQELGLMEHGSSHVWPSVTRGDGLSGGTGPGAASTSSTNPESLLPPSFSSSPVDNSIDSIMATTISVATVAPAAAWAPVSASPRAARVASYLPTVLCSLAEVGYRPPSIFLSTVLAAVGSCAGQLTPVGLTTVLLSLANMRYRPHPALFWRVWSLLMNSLESLETQQCTVAIWASAILGCDAPRGDVAAILANAAARLPDHSDRELLQLLEAVSALGFEPTTSWLELLESDLYNRLPRMEPPQVAALLLPLAGLGHKPHRLWMARWAEAMAAGLPELGLRHMAAAAYGAARLGFRPPSRLCGELLAATAAELGSTATAAVEATAAQQQQQQDGGKQQQLSRLGGRQGDEPKLPHRARSAWERRHGDRAHSSRHLPETLSRLLWALAVLDIRPDAGWLSSYMECLGFMREDLSSQERVKVVWALARFRYNPGPEWAQDLALWRDEARLQQQQEGLLPHSGRGSIGAGEPAAPVMALDTRGNDVGAAAAATAEAAALRRHDNGVRDSSAAAAAIAGSAAATHVALTIDNLTAGTAGAVSEVGTANLADTQAPMVHCVDHDSSSKSSISKSNGGSSLDVNTFVLQGIHEWASRQLSDPESSARPRRGRRRLVRGVR</sequence>
<feature type="compositionally biased region" description="Low complexity" evidence="1">
    <location>
        <begin position="374"/>
        <end position="393"/>
    </location>
</feature>
<feature type="compositionally biased region" description="Basic and acidic residues" evidence="1">
    <location>
        <begin position="689"/>
        <end position="714"/>
    </location>
</feature>
<reference evidence="2 3" key="1">
    <citation type="journal article" date="2010" name="Science">
        <title>Genomic analysis of organismal complexity in the multicellular green alga Volvox carteri.</title>
        <authorList>
            <person name="Prochnik S.E."/>
            <person name="Umen J."/>
            <person name="Nedelcu A.M."/>
            <person name="Hallmann A."/>
            <person name="Miller S.M."/>
            <person name="Nishii I."/>
            <person name="Ferris P."/>
            <person name="Kuo A."/>
            <person name="Mitros T."/>
            <person name="Fritz-Laylin L.K."/>
            <person name="Hellsten U."/>
            <person name="Chapman J."/>
            <person name="Simakov O."/>
            <person name="Rensing S.A."/>
            <person name="Terry A."/>
            <person name="Pangilinan J."/>
            <person name="Kapitonov V."/>
            <person name="Jurka J."/>
            <person name="Salamov A."/>
            <person name="Shapiro H."/>
            <person name="Schmutz J."/>
            <person name="Grimwood J."/>
            <person name="Lindquist E."/>
            <person name="Lucas S."/>
            <person name="Grigoriev I.V."/>
            <person name="Schmitt R."/>
            <person name="Kirk D."/>
            <person name="Rokhsar D.S."/>
        </authorList>
    </citation>
    <scope>NUCLEOTIDE SEQUENCE [LARGE SCALE GENOMIC DNA]</scope>
    <source>
        <strain evidence="3">f. Nagariensis / Eve</strain>
    </source>
</reference>
<feature type="region of interest" description="Disordered" evidence="1">
    <location>
        <begin position="1"/>
        <end position="23"/>
    </location>
</feature>
<evidence type="ECO:0008006" key="4">
    <source>
        <dbReference type="Google" id="ProtNLM"/>
    </source>
</evidence>
<dbReference type="GeneID" id="9618629"/>
<dbReference type="PANTHER" id="PTHR21228">
    <property type="entry name" value="FAST LEU-RICH DOMAIN-CONTAINING"/>
    <property type="match status" value="1"/>
</dbReference>
<feature type="region of interest" description="Disordered" evidence="1">
    <location>
        <begin position="933"/>
        <end position="956"/>
    </location>
</feature>
<dbReference type="GO" id="GO:0000963">
    <property type="term" value="P:mitochondrial RNA processing"/>
    <property type="evidence" value="ECO:0007669"/>
    <property type="project" value="TreeGrafter"/>
</dbReference>
<dbReference type="EMBL" id="GL378335">
    <property type="protein sequence ID" value="EFJ49580.1"/>
    <property type="molecule type" value="Genomic_DNA"/>
</dbReference>
<dbReference type="GO" id="GO:0003723">
    <property type="term" value="F:RNA binding"/>
    <property type="evidence" value="ECO:0007669"/>
    <property type="project" value="TreeGrafter"/>
</dbReference>
<feature type="region of interest" description="Disordered" evidence="1">
    <location>
        <begin position="666"/>
        <end position="714"/>
    </location>
</feature>
<evidence type="ECO:0000256" key="1">
    <source>
        <dbReference type="SAM" id="MobiDB-lite"/>
    </source>
</evidence>
<feature type="compositionally biased region" description="Low complexity" evidence="1">
    <location>
        <begin position="666"/>
        <end position="686"/>
    </location>
</feature>
<dbReference type="InterPro" id="IPR050870">
    <property type="entry name" value="FAST_kinase"/>
</dbReference>
<dbReference type="KEGG" id="vcn:VOLCADRAFT_89938"/>
<feature type="region of interest" description="Disordered" evidence="1">
    <location>
        <begin position="313"/>
        <end position="346"/>
    </location>
</feature>
<feature type="compositionally biased region" description="Basic and acidic residues" evidence="1">
    <location>
        <begin position="333"/>
        <end position="343"/>
    </location>
</feature>
<feature type="compositionally biased region" description="Low complexity" evidence="1">
    <location>
        <begin position="313"/>
        <end position="327"/>
    </location>
</feature>
<dbReference type="InParanoid" id="D8TT22"/>
<feature type="region of interest" description="Disordered" evidence="1">
    <location>
        <begin position="358"/>
        <end position="393"/>
    </location>
</feature>
<protein>
    <recommendedName>
        <fullName evidence="4">Tbc2 translation factor, chloroplastic</fullName>
    </recommendedName>
</protein>
<dbReference type="AlphaFoldDB" id="D8TT22"/>
<dbReference type="GO" id="GO:0005759">
    <property type="term" value="C:mitochondrial matrix"/>
    <property type="evidence" value="ECO:0007669"/>
    <property type="project" value="TreeGrafter"/>
</dbReference>
<dbReference type="Proteomes" id="UP000001058">
    <property type="component" value="Unassembled WGS sequence"/>
</dbReference>
<dbReference type="GO" id="GO:0035770">
    <property type="term" value="C:ribonucleoprotein granule"/>
    <property type="evidence" value="ECO:0007669"/>
    <property type="project" value="TreeGrafter"/>
</dbReference>
<organism evidence="3">
    <name type="scientific">Volvox carteri f. nagariensis</name>
    <dbReference type="NCBI Taxonomy" id="3068"/>
    <lineage>
        <taxon>Eukaryota</taxon>
        <taxon>Viridiplantae</taxon>
        <taxon>Chlorophyta</taxon>
        <taxon>core chlorophytes</taxon>
        <taxon>Chlorophyceae</taxon>
        <taxon>CS clade</taxon>
        <taxon>Chlamydomonadales</taxon>
        <taxon>Volvocaceae</taxon>
        <taxon>Volvox</taxon>
    </lineage>
</organism>
<dbReference type="OrthoDB" id="551281at2759"/>
<evidence type="ECO:0000313" key="3">
    <source>
        <dbReference type="Proteomes" id="UP000001058"/>
    </source>
</evidence>
<dbReference type="GO" id="GO:0044528">
    <property type="term" value="P:regulation of mitochondrial mRNA stability"/>
    <property type="evidence" value="ECO:0007669"/>
    <property type="project" value="TreeGrafter"/>
</dbReference>
<feature type="compositionally biased region" description="Low complexity" evidence="1">
    <location>
        <begin position="65"/>
        <end position="76"/>
    </location>
</feature>
<dbReference type="GO" id="GO:1901259">
    <property type="term" value="P:chloroplast rRNA processing"/>
    <property type="evidence" value="ECO:0007669"/>
    <property type="project" value="TreeGrafter"/>
</dbReference>
<proteinExistence type="predicted"/>